<dbReference type="Pfam" id="PF03176">
    <property type="entry name" value="MMPL"/>
    <property type="match status" value="2"/>
</dbReference>
<feature type="transmembrane region" description="Helical" evidence="6">
    <location>
        <begin position="583"/>
        <end position="607"/>
    </location>
</feature>
<dbReference type="OrthoDB" id="7051771at2"/>
<evidence type="ECO:0000256" key="7">
    <source>
        <dbReference type="SAM" id="SignalP"/>
    </source>
</evidence>
<dbReference type="GO" id="GO:0005886">
    <property type="term" value="C:plasma membrane"/>
    <property type="evidence" value="ECO:0007669"/>
    <property type="project" value="UniProtKB-SubCell"/>
</dbReference>
<feature type="transmembrane region" description="Helical" evidence="6">
    <location>
        <begin position="236"/>
        <end position="257"/>
    </location>
</feature>
<keyword evidence="2" id="KW-1003">Cell membrane</keyword>
<dbReference type="Gene3D" id="1.20.1640.10">
    <property type="entry name" value="Multidrug efflux transporter AcrB transmembrane domain"/>
    <property type="match status" value="2"/>
</dbReference>
<evidence type="ECO:0000313" key="9">
    <source>
        <dbReference type="EMBL" id="KAA2265391.1"/>
    </source>
</evidence>
<keyword evidence="5 6" id="KW-0472">Membrane</keyword>
<proteinExistence type="predicted"/>
<dbReference type="InterPro" id="IPR004869">
    <property type="entry name" value="MMPL_dom"/>
</dbReference>
<evidence type="ECO:0000256" key="5">
    <source>
        <dbReference type="ARBA" id="ARBA00023136"/>
    </source>
</evidence>
<dbReference type="PANTHER" id="PTHR33406:SF13">
    <property type="entry name" value="MEMBRANE PROTEIN YDFJ"/>
    <property type="match status" value="1"/>
</dbReference>
<dbReference type="SUPFAM" id="SSF82866">
    <property type="entry name" value="Multidrug efflux transporter AcrB transmembrane domain"/>
    <property type="match status" value="2"/>
</dbReference>
<feature type="transmembrane region" description="Helical" evidence="6">
    <location>
        <begin position="179"/>
        <end position="198"/>
    </location>
</feature>
<evidence type="ECO:0000256" key="1">
    <source>
        <dbReference type="ARBA" id="ARBA00004651"/>
    </source>
</evidence>
<evidence type="ECO:0000256" key="4">
    <source>
        <dbReference type="ARBA" id="ARBA00022989"/>
    </source>
</evidence>
<feature type="transmembrane region" description="Helical" evidence="6">
    <location>
        <begin position="543"/>
        <end position="563"/>
    </location>
</feature>
<feature type="transmembrane region" description="Helical" evidence="6">
    <location>
        <begin position="511"/>
        <end position="531"/>
    </location>
</feature>
<comment type="caution">
    <text evidence="9">The sequence shown here is derived from an EMBL/GenBank/DDBJ whole genome shotgun (WGS) entry which is preliminary data.</text>
</comment>
<evidence type="ECO:0000256" key="3">
    <source>
        <dbReference type="ARBA" id="ARBA00022692"/>
    </source>
</evidence>
<feature type="transmembrane region" description="Helical" evidence="6">
    <location>
        <begin position="365"/>
        <end position="384"/>
    </location>
</feature>
<feature type="transmembrane region" description="Helical" evidence="6">
    <location>
        <begin position="278"/>
        <end position="301"/>
    </location>
</feature>
<reference evidence="9 10" key="1">
    <citation type="submission" date="2019-09" db="EMBL/GenBank/DDBJ databases">
        <title>Goodfellowia gen. nov., a new genus of the Pseudonocardineae related to Actinoalloteichus, containing Goodfellowia coeruleoviolacea gen. nov., comb. nov. gen. nov., comb. nov.</title>
        <authorList>
            <person name="Labeda D."/>
        </authorList>
    </citation>
    <scope>NUCLEOTIDE SEQUENCE [LARGE SCALE GENOMIC DNA]</scope>
    <source>
        <strain evidence="9 10">AN110305</strain>
    </source>
</reference>
<sequence>MHVVTQFCLRHKGLVVLLWLVLTAAGALATGSAVDGLTHSFATPGMSGYDANLHLAQRLGIDGNEQPTIATLTLPSGQGMDTAAGRDIAARTFAAANQAGHLAVADYANTGNATLVSADSRTTWAVFDMPNPDTPSGAGVMEGIEPALKAAAPEGVAVSVTGFEQIQTTAGPSSGGPSVLVETLIGAAGALVVLLFVYGSAIAIVPLLIAIPSILTTFLLILGVERVTDVSFLVQYLVALLGLGIVVDYSLLLVTRWREEREGGKSSEEAIIAASPTAGRAVVLSGLTVAVGLLSLVILPVPFLRSIGLGGMLIPLVAIAAAVTLLPVVLATVGPALDRHRVRRGSTTFSRGWERWAGLIVRRRWIAGLAGLVIVLGLAAPALAMNTGQPRANSLGGNGDPAVTLHRLEAGGVPGAVVFPIQLFTHGGSAAAAQAASIAAATPGVYTVLAPATAPFRRGDDALITVIPKDEGNTSAGVATVARLRAALAAVPGGAEVGGNTAQNSDFTSAVYGNLPLVLAAIALLTFLLLAREFRSVVLAAKAVVLNVVSLGASFGFLVLFWQNGFGSDLLYGVPATGSIRNWIPIVSFAFLFGLSMDYEVFILARMREEYDRTGSTREAIVSALARTGRLVTCAAVILGISFASLSSAPDVVVEMIATGLGAGILVDALVVRTLLVPALVALMGRWNWWLPDRLARLLRVAPSETKQPAHT</sequence>
<feature type="chain" id="PRO_5038952994" evidence="7">
    <location>
        <begin position="30"/>
        <end position="712"/>
    </location>
</feature>
<dbReference type="InterPro" id="IPR050545">
    <property type="entry name" value="Mycobact_MmpL"/>
</dbReference>
<dbReference type="PROSITE" id="PS50156">
    <property type="entry name" value="SSD"/>
    <property type="match status" value="1"/>
</dbReference>
<name>A0A5B2XR80_9PSEU</name>
<dbReference type="InterPro" id="IPR000731">
    <property type="entry name" value="SSD"/>
</dbReference>
<dbReference type="PANTHER" id="PTHR33406">
    <property type="entry name" value="MEMBRANE PROTEIN MJ1562-RELATED"/>
    <property type="match status" value="1"/>
</dbReference>
<keyword evidence="3 6" id="KW-0812">Transmembrane</keyword>
<dbReference type="EMBL" id="VUOB01000006">
    <property type="protein sequence ID" value="KAA2265391.1"/>
    <property type="molecule type" value="Genomic_DNA"/>
</dbReference>
<comment type="subcellular location">
    <subcellularLocation>
        <location evidence="1">Cell membrane</location>
        <topology evidence="1">Multi-pass membrane protein</topology>
    </subcellularLocation>
</comment>
<dbReference type="Proteomes" id="UP000323454">
    <property type="component" value="Unassembled WGS sequence"/>
</dbReference>
<evidence type="ECO:0000259" key="8">
    <source>
        <dbReference type="PROSITE" id="PS50156"/>
    </source>
</evidence>
<evidence type="ECO:0000256" key="6">
    <source>
        <dbReference type="SAM" id="Phobius"/>
    </source>
</evidence>
<feature type="transmembrane region" description="Helical" evidence="6">
    <location>
        <begin position="313"/>
        <end position="337"/>
    </location>
</feature>
<feature type="transmembrane region" description="Helical" evidence="6">
    <location>
        <begin position="628"/>
        <end position="649"/>
    </location>
</feature>
<protein>
    <submittedName>
        <fullName evidence="9">MMPL family transporter</fullName>
    </submittedName>
</protein>
<keyword evidence="4 6" id="KW-1133">Transmembrane helix</keyword>
<feature type="signal peptide" evidence="7">
    <location>
        <begin position="1"/>
        <end position="29"/>
    </location>
</feature>
<reference evidence="9 10" key="2">
    <citation type="submission" date="2019-09" db="EMBL/GenBank/DDBJ databases">
        <authorList>
            <person name="Jin C."/>
        </authorList>
    </citation>
    <scope>NUCLEOTIDE SEQUENCE [LARGE SCALE GENOMIC DNA]</scope>
    <source>
        <strain evidence="9 10">AN110305</strain>
    </source>
</reference>
<keyword evidence="7" id="KW-0732">Signal</keyword>
<feature type="domain" description="SSD" evidence="8">
    <location>
        <begin position="202"/>
        <end position="332"/>
    </location>
</feature>
<gene>
    <name evidence="9" type="ORF">F0L68_04810</name>
</gene>
<dbReference type="AlphaFoldDB" id="A0A5B2XR80"/>
<feature type="transmembrane region" description="Helical" evidence="6">
    <location>
        <begin position="205"/>
        <end position="224"/>
    </location>
</feature>
<evidence type="ECO:0000313" key="10">
    <source>
        <dbReference type="Proteomes" id="UP000323454"/>
    </source>
</evidence>
<evidence type="ECO:0000256" key="2">
    <source>
        <dbReference type="ARBA" id="ARBA00022475"/>
    </source>
</evidence>
<keyword evidence="10" id="KW-1185">Reference proteome</keyword>
<dbReference type="RefSeq" id="WP_149848196.1">
    <property type="nucleotide sequence ID" value="NZ_VUOB01000006.1"/>
</dbReference>
<feature type="transmembrane region" description="Helical" evidence="6">
    <location>
        <begin position="661"/>
        <end position="684"/>
    </location>
</feature>
<organism evidence="9 10">
    <name type="scientific">Solihabitans fulvus</name>
    <dbReference type="NCBI Taxonomy" id="1892852"/>
    <lineage>
        <taxon>Bacteria</taxon>
        <taxon>Bacillati</taxon>
        <taxon>Actinomycetota</taxon>
        <taxon>Actinomycetes</taxon>
        <taxon>Pseudonocardiales</taxon>
        <taxon>Pseudonocardiaceae</taxon>
        <taxon>Solihabitans</taxon>
    </lineage>
</organism>
<accession>A0A5B2XR80</accession>